<dbReference type="RefSeq" id="WP_131914679.1">
    <property type="nucleotide sequence ID" value="NZ_SMLG01000001.1"/>
</dbReference>
<dbReference type="InterPro" id="IPR046357">
    <property type="entry name" value="PPIase_dom_sf"/>
</dbReference>
<evidence type="ECO:0000256" key="4">
    <source>
        <dbReference type="ARBA" id="ARBA00023235"/>
    </source>
</evidence>
<evidence type="ECO:0000256" key="2">
    <source>
        <dbReference type="ARBA" id="ARBA00006577"/>
    </source>
</evidence>
<proteinExistence type="inferred from homology"/>
<protein>
    <recommendedName>
        <fullName evidence="6">Peptidyl-prolyl cis-trans isomerase</fullName>
        <ecNumber evidence="6">5.2.1.8</ecNumber>
    </recommendedName>
</protein>
<keyword evidence="3 5" id="KW-0697">Rotamase</keyword>
<dbReference type="PROSITE" id="PS50059">
    <property type="entry name" value="FKBP_PPIASE"/>
    <property type="match status" value="1"/>
</dbReference>
<sequence length="156" mass="16701">MKSTLLALVSLLFISCLSDTNTNIETQPVDYSIQNEKEIVDYIAKNKLTATKTDSGLYYVVNEAGDGEQPAATSNVTVAYKGYFTNGSVFDESKAEGISFGLNQVIKGWTEGIPCFKEGGSGILLVPAHLGYGNNDYSSIPGGSVLIFEVKLISVN</sequence>
<accession>A0A4R5FCA6</accession>
<dbReference type="EMBL" id="SMLG01000001">
    <property type="protein sequence ID" value="TDE46731.1"/>
    <property type="molecule type" value="Genomic_DNA"/>
</dbReference>
<evidence type="ECO:0000256" key="1">
    <source>
        <dbReference type="ARBA" id="ARBA00000971"/>
    </source>
</evidence>
<dbReference type="PROSITE" id="PS51257">
    <property type="entry name" value="PROKAR_LIPOPROTEIN"/>
    <property type="match status" value="1"/>
</dbReference>
<organism evidence="9 10">
    <name type="scientific">Flavobacterium rhamnosiphilum</name>
    <dbReference type="NCBI Taxonomy" id="2541724"/>
    <lineage>
        <taxon>Bacteria</taxon>
        <taxon>Pseudomonadati</taxon>
        <taxon>Bacteroidota</taxon>
        <taxon>Flavobacteriia</taxon>
        <taxon>Flavobacteriales</taxon>
        <taxon>Flavobacteriaceae</taxon>
        <taxon>Flavobacterium</taxon>
    </lineage>
</organism>
<evidence type="ECO:0000256" key="6">
    <source>
        <dbReference type="RuleBase" id="RU003915"/>
    </source>
</evidence>
<feature type="signal peptide" evidence="7">
    <location>
        <begin position="1"/>
        <end position="18"/>
    </location>
</feature>
<dbReference type="OrthoDB" id="9814548at2"/>
<dbReference type="PANTHER" id="PTHR43811">
    <property type="entry name" value="FKBP-TYPE PEPTIDYL-PROLYL CIS-TRANS ISOMERASE FKPA"/>
    <property type="match status" value="1"/>
</dbReference>
<gene>
    <name evidence="9" type="ORF">E0I26_01210</name>
</gene>
<evidence type="ECO:0000259" key="8">
    <source>
        <dbReference type="PROSITE" id="PS50059"/>
    </source>
</evidence>
<feature type="domain" description="PPIase FKBP-type" evidence="8">
    <location>
        <begin position="73"/>
        <end position="156"/>
    </location>
</feature>
<dbReference type="Gene3D" id="3.10.50.40">
    <property type="match status" value="1"/>
</dbReference>
<dbReference type="Pfam" id="PF00254">
    <property type="entry name" value="FKBP_C"/>
    <property type="match status" value="1"/>
</dbReference>
<comment type="catalytic activity">
    <reaction evidence="1 5 6">
        <text>[protein]-peptidylproline (omega=180) = [protein]-peptidylproline (omega=0)</text>
        <dbReference type="Rhea" id="RHEA:16237"/>
        <dbReference type="Rhea" id="RHEA-COMP:10747"/>
        <dbReference type="Rhea" id="RHEA-COMP:10748"/>
        <dbReference type="ChEBI" id="CHEBI:83833"/>
        <dbReference type="ChEBI" id="CHEBI:83834"/>
        <dbReference type="EC" id="5.2.1.8"/>
    </reaction>
</comment>
<dbReference type="GO" id="GO:0003755">
    <property type="term" value="F:peptidyl-prolyl cis-trans isomerase activity"/>
    <property type="evidence" value="ECO:0007669"/>
    <property type="project" value="UniProtKB-UniRule"/>
</dbReference>
<dbReference type="AlphaFoldDB" id="A0A4R5FCA6"/>
<reference evidence="9 10" key="1">
    <citation type="submission" date="2019-03" db="EMBL/GenBank/DDBJ databases">
        <title>Novel species of Flavobacterium.</title>
        <authorList>
            <person name="Liu Q."/>
            <person name="Xin Y.-H."/>
        </authorList>
    </citation>
    <scope>NUCLEOTIDE SEQUENCE [LARGE SCALE GENOMIC DNA]</scope>
    <source>
        <strain evidence="9 10">LB3P52</strain>
    </source>
</reference>
<keyword evidence="7" id="KW-0732">Signal</keyword>
<comment type="caution">
    <text evidence="9">The sequence shown here is derived from an EMBL/GenBank/DDBJ whole genome shotgun (WGS) entry which is preliminary data.</text>
</comment>
<evidence type="ECO:0000313" key="10">
    <source>
        <dbReference type="Proteomes" id="UP000294814"/>
    </source>
</evidence>
<dbReference type="PANTHER" id="PTHR43811:SF19">
    <property type="entry name" value="39 KDA FK506-BINDING NUCLEAR PROTEIN"/>
    <property type="match status" value="1"/>
</dbReference>
<evidence type="ECO:0000256" key="5">
    <source>
        <dbReference type="PROSITE-ProRule" id="PRU00277"/>
    </source>
</evidence>
<feature type="chain" id="PRO_5020706922" description="Peptidyl-prolyl cis-trans isomerase" evidence="7">
    <location>
        <begin position="19"/>
        <end position="156"/>
    </location>
</feature>
<evidence type="ECO:0000256" key="7">
    <source>
        <dbReference type="SAM" id="SignalP"/>
    </source>
</evidence>
<comment type="similarity">
    <text evidence="2 6">Belongs to the FKBP-type PPIase family.</text>
</comment>
<dbReference type="EC" id="5.2.1.8" evidence="6"/>
<dbReference type="SUPFAM" id="SSF54534">
    <property type="entry name" value="FKBP-like"/>
    <property type="match status" value="1"/>
</dbReference>
<evidence type="ECO:0000256" key="3">
    <source>
        <dbReference type="ARBA" id="ARBA00023110"/>
    </source>
</evidence>
<keyword evidence="4 5" id="KW-0413">Isomerase</keyword>
<dbReference type="InterPro" id="IPR001179">
    <property type="entry name" value="PPIase_FKBP_dom"/>
</dbReference>
<name>A0A4R5FCA6_9FLAO</name>
<dbReference type="Proteomes" id="UP000294814">
    <property type="component" value="Unassembled WGS sequence"/>
</dbReference>
<evidence type="ECO:0000313" key="9">
    <source>
        <dbReference type="EMBL" id="TDE46731.1"/>
    </source>
</evidence>
<keyword evidence="10" id="KW-1185">Reference proteome</keyword>